<name>A0A5J4VYW4_9EUKA</name>
<sequence length="115" mass="13175">MQTELARVGYSIEQILYMSTAGGFSEEQDQEIDNALNQVSKFLNCLHHEGKDLYQSYFPPLPLFAKRSEEQIEVEGGNEEVEAQMINKGKGSNWNITDDVNWAKRSILNLYIDRS</sequence>
<accession>A0A5J4VYW4</accession>
<dbReference type="Proteomes" id="UP000324800">
    <property type="component" value="Unassembled WGS sequence"/>
</dbReference>
<proteinExistence type="predicted"/>
<comment type="caution">
    <text evidence="1">The sequence shown here is derived from an EMBL/GenBank/DDBJ whole genome shotgun (WGS) entry which is preliminary data.</text>
</comment>
<gene>
    <name evidence="1" type="ORF">EZS28_016638</name>
</gene>
<reference evidence="1 2" key="1">
    <citation type="submission" date="2019-03" db="EMBL/GenBank/DDBJ databases">
        <title>Single cell metagenomics reveals metabolic interactions within the superorganism composed of flagellate Streblomastix strix and complex community of Bacteroidetes bacteria on its surface.</title>
        <authorList>
            <person name="Treitli S.C."/>
            <person name="Kolisko M."/>
            <person name="Husnik F."/>
            <person name="Keeling P."/>
            <person name="Hampl V."/>
        </authorList>
    </citation>
    <scope>NUCLEOTIDE SEQUENCE [LARGE SCALE GENOMIC DNA]</scope>
    <source>
        <strain evidence="1">ST1C</strain>
    </source>
</reference>
<organism evidence="1 2">
    <name type="scientific">Streblomastix strix</name>
    <dbReference type="NCBI Taxonomy" id="222440"/>
    <lineage>
        <taxon>Eukaryota</taxon>
        <taxon>Metamonada</taxon>
        <taxon>Preaxostyla</taxon>
        <taxon>Oxymonadida</taxon>
        <taxon>Streblomastigidae</taxon>
        <taxon>Streblomastix</taxon>
    </lineage>
</organism>
<dbReference type="AlphaFoldDB" id="A0A5J4VYW4"/>
<dbReference type="EMBL" id="SNRW01004220">
    <property type="protein sequence ID" value="KAA6387837.1"/>
    <property type="molecule type" value="Genomic_DNA"/>
</dbReference>
<protein>
    <submittedName>
        <fullName evidence="1">Uncharacterized protein</fullName>
    </submittedName>
</protein>
<evidence type="ECO:0000313" key="2">
    <source>
        <dbReference type="Proteomes" id="UP000324800"/>
    </source>
</evidence>
<evidence type="ECO:0000313" key="1">
    <source>
        <dbReference type="EMBL" id="KAA6387837.1"/>
    </source>
</evidence>